<reference evidence="1 2" key="1">
    <citation type="submission" date="2007-08" db="EMBL/GenBank/DDBJ databases">
        <authorList>
            <person name="Fulton L."/>
            <person name="Clifton S."/>
            <person name="Fulton B."/>
            <person name="Xu J."/>
            <person name="Minx P."/>
            <person name="Pepin K.H."/>
            <person name="Johnson M."/>
            <person name="Thiruvilangam P."/>
            <person name="Bhonagiri V."/>
            <person name="Nash W.E."/>
            <person name="Mardis E.R."/>
            <person name="Wilson R.K."/>
        </authorList>
    </citation>
    <scope>NUCLEOTIDE SEQUENCE [LARGE SCALE GENOMIC DNA]</scope>
    <source>
        <strain evidence="2">ATCC BAA-613 / DSM 15670 / CCUG 46953 / JCM 12243 / WAL 16351</strain>
    </source>
</reference>
<dbReference type="HOGENOM" id="CLU_3364138_0_0_9"/>
<reference evidence="1 2" key="2">
    <citation type="submission" date="2007-09" db="EMBL/GenBank/DDBJ databases">
        <title>Draft genome sequence of Clostridium bolteae (ATCC BAA-613).</title>
        <authorList>
            <person name="Sudarsanam P."/>
            <person name="Ley R."/>
            <person name="Guruge J."/>
            <person name="Turnbaugh P.J."/>
            <person name="Mahowald M."/>
            <person name="Liep D."/>
            <person name="Gordon J."/>
        </authorList>
    </citation>
    <scope>NUCLEOTIDE SEQUENCE [LARGE SCALE GENOMIC DNA]</scope>
    <source>
        <strain evidence="2">ATCC BAA-613 / DSM 15670 / CCUG 46953 / JCM 12243 / WAL 16351</strain>
    </source>
</reference>
<organism evidence="1 2">
    <name type="scientific">Enterocloster bolteae (strain ATCC BAA-613 / DSM 15670 / CCUG 46953 / JCM 12243 / WAL 16351)</name>
    <name type="common">Clostridium bolteae</name>
    <dbReference type="NCBI Taxonomy" id="411902"/>
    <lineage>
        <taxon>Bacteria</taxon>
        <taxon>Bacillati</taxon>
        <taxon>Bacillota</taxon>
        <taxon>Clostridia</taxon>
        <taxon>Lachnospirales</taxon>
        <taxon>Lachnospiraceae</taxon>
        <taxon>Enterocloster</taxon>
    </lineage>
</organism>
<dbReference type="AlphaFoldDB" id="A8RJE7"/>
<protein>
    <submittedName>
        <fullName evidence="1">Uncharacterized protein</fullName>
    </submittedName>
</protein>
<proteinExistence type="predicted"/>
<accession>A8RJE7</accession>
<evidence type="ECO:0000313" key="1">
    <source>
        <dbReference type="EMBL" id="EDP18532.1"/>
    </source>
</evidence>
<sequence length="35" mass="3575">MAAAASDEKGAASAMDSSSLKIAWDGCYFHNALPS</sequence>
<name>A8RJE7_ENTBW</name>
<dbReference type="PaxDb" id="411902-CLOBOL_00894"/>
<dbReference type="EMBL" id="ABCC02000011">
    <property type="protein sequence ID" value="EDP18532.1"/>
    <property type="molecule type" value="Genomic_DNA"/>
</dbReference>
<evidence type="ECO:0000313" key="2">
    <source>
        <dbReference type="Proteomes" id="UP000005396"/>
    </source>
</evidence>
<gene>
    <name evidence="1" type="ORF">CLOBOL_00894</name>
</gene>
<dbReference type="Proteomes" id="UP000005396">
    <property type="component" value="Unassembled WGS sequence"/>
</dbReference>
<comment type="caution">
    <text evidence="1">The sequence shown here is derived from an EMBL/GenBank/DDBJ whole genome shotgun (WGS) entry which is preliminary data.</text>
</comment>